<feature type="region of interest" description="Disordered" evidence="1">
    <location>
        <begin position="64"/>
        <end position="134"/>
    </location>
</feature>
<name>A0AA36BYT9_OCTVU</name>
<sequence length="585" mass="68398">MYHEVDYTMKHDFLSLGSNLFLICLPLQKRSQVKIFFSFLSCRYMWRYLFTDFLEYVSESLAEEGTGSDDVNGNSSNDNNNSHNGIGDRDGGGGRGGEVKYKEENNFEEDEDEEEKEEEDEGNDVDERRSTYYSEDDEELLEGWSAIPDIILEDILSLLSPKHRHQCSMVSRRWYRYFYSSRVWETFTLNDRSFTRKKFNLYLGYQHESDPRKVQLCLARVGSFFKTIIIPPIKDYFNLYEFLRVLGYFLNFFDNYPMPHLKTFHFTFHCEFWEHSGVSIHGTGGDILDKMKKVIGSMKNMKEIHLANLMLDMKDATNFIDPIYTVSGDSLQILSLVNCTNDVFPFPMIAQMSALQKLVISSNNIDDESVLLFAGTQLTEIQIVEDHLTPSSVPISPVTWSFLLEMIPYIRVVLRTLGRLRRDMMQQPGAPVYSVIHENPRSQLRPAVAMQIADLYHKNLELFAQLKLPRVHGSRSFTERIDSNLLMMVKSCPKLHTLIIKERLSTASLLLLVHEAKNLKKLYVRKNALLRKYDWPRLPEWSDSFYRWLKRTSYDINSVEDYISGVLDYRWHPLTDKQFKLLSLR</sequence>
<feature type="compositionally biased region" description="Basic and acidic residues" evidence="1">
    <location>
        <begin position="86"/>
        <end position="105"/>
    </location>
</feature>
<dbReference type="Proteomes" id="UP001162480">
    <property type="component" value="Chromosome 28"/>
</dbReference>
<organism evidence="3 4">
    <name type="scientific">Octopus vulgaris</name>
    <name type="common">Common octopus</name>
    <dbReference type="NCBI Taxonomy" id="6645"/>
    <lineage>
        <taxon>Eukaryota</taxon>
        <taxon>Metazoa</taxon>
        <taxon>Spiralia</taxon>
        <taxon>Lophotrochozoa</taxon>
        <taxon>Mollusca</taxon>
        <taxon>Cephalopoda</taxon>
        <taxon>Coleoidea</taxon>
        <taxon>Octopodiformes</taxon>
        <taxon>Octopoda</taxon>
        <taxon>Incirrata</taxon>
        <taxon>Octopodidae</taxon>
        <taxon>Octopus</taxon>
    </lineage>
</organism>
<keyword evidence="4" id="KW-1185">Reference proteome</keyword>
<dbReference type="SUPFAM" id="SSF81383">
    <property type="entry name" value="F-box domain"/>
    <property type="match status" value="1"/>
</dbReference>
<dbReference type="PANTHER" id="PTHR20872:SF1">
    <property type="entry name" value="F-BOX DOMAIN-CONTAINING PROTEIN"/>
    <property type="match status" value="1"/>
</dbReference>
<accession>A0AA36BYT9</accession>
<evidence type="ECO:0000256" key="1">
    <source>
        <dbReference type="SAM" id="MobiDB-lite"/>
    </source>
</evidence>
<feature type="domain" description="F-box" evidence="2">
    <location>
        <begin position="141"/>
        <end position="187"/>
    </location>
</feature>
<dbReference type="PROSITE" id="PS50181">
    <property type="entry name" value="FBOX"/>
    <property type="match status" value="1"/>
</dbReference>
<dbReference type="InterPro" id="IPR036047">
    <property type="entry name" value="F-box-like_dom_sf"/>
</dbReference>
<dbReference type="Pfam" id="PF00646">
    <property type="entry name" value="F-box"/>
    <property type="match status" value="1"/>
</dbReference>
<dbReference type="Gene3D" id="3.80.10.10">
    <property type="entry name" value="Ribonuclease Inhibitor"/>
    <property type="match status" value="1"/>
</dbReference>
<dbReference type="AlphaFoldDB" id="A0AA36BYT9"/>
<evidence type="ECO:0000313" key="3">
    <source>
        <dbReference type="EMBL" id="CAI9743206.1"/>
    </source>
</evidence>
<dbReference type="PANTHER" id="PTHR20872">
    <property type="match status" value="1"/>
</dbReference>
<dbReference type="InterPro" id="IPR032675">
    <property type="entry name" value="LRR_dom_sf"/>
</dbReference>
<dbReference type="EMBL" id="OX597841">
    <property type="protein sequence ID" value="CAI9743206.1"/>
    <property type="molecule type" value="Genomic_DNA"/>
</dbReference>
<dbReference type="SMART" id="SM00256">
    <property type="entry name" value="FBOX"/>
    <property type="match status" value="1"/>
</dbReference>
<evidence type="ECO:0000259" key="2">
    <source>
        <dbReference type="PROSITE" id="PS50181"/>
    </source>
</evidence>
<dbReference type="InterPro" id="IPR001810">
    <property type="entry name" value="F-box_dom"/>
</dbReference>
<gene>
    <name evidence="3" type="ORF">OCTVUL_1B012527</name>
</gene>
<dbReference type="Gene3D" id="1.20.1280.50">
    <property type="match status" value="1"/>
</dbReference>
<reference evidence="3" key="1">
    <citation type="submission" date="2023-08" db="EMBL/GenBank/DDBJ databases">
        <authorList>
            <person name="Alioto T."/>
            <person name="Alioto T."/>
            <person name="Gomez Garrido J."/>
        </authorList>
    </citation>
    <scope>NUCLEOTIDE SEQUENCE</scope>
</reference>
<evidence type="ECO:0000313" key="4">
    <source>
        <dbReference type="Proteomes" id="UP001162480"/>
    </source>
</evidence>
<feature type="compositionally biased region" description="Acidic residues" evidence="1">
    <location>
        <begin position="106"/>
        <end position="124"/>
    </location>
</feature>
<protein>
    <submittedName>
        <fullName evidence="3">XP_029653369.1uncharacterized protein LOC115226514</fullName>
    </submittedName>
</protein>
<feature type="compositionally biased region" description="Low complexity" evidence="1">
    <location>
        <begin position="68"/>
        <end position="85"/>
    </location>
</feature>
<dbReference type="SUPFAM" id="SSF52047">
    <property type="entry name" value="RNI-like"/>
    <property type="match status" value="1"/>
</dbReference>
<proteinExistence type="predicted"/>